<evidence type="ECO:0000313" key="7">
    <source>
        <dbReference type="Proteomes" id="UP000318050"/>
    </source>
</evidence>
<keyword evidence="2" id="KW-0805">Transcription regulation</keyword>
<dbReference type="AlphaFoldDB" id="A0A560IXE9"/>
<dbReference type="PRINTS" id="PR00032">
    <property type="entry name" value="HTHARAC"/>
</dbReference>
<keyword evidence="3" id="KW-0238">DNA-binding</keyword>
<accession>A0A560IXE9</accession>
<dbReference type="EMBL" id="VITT01000003">
    <property type="protein sequence ID" value="TWB63722.1"/>
    <property type="molecule type" value="Genomic_DNA"/>
</dbReference>
<dbReference type="Pfam" id="PF12833">
    <property type="entry name" value="HTH_18"/>
    <property type="match status" value="1"/>
</dbReference>
<evidence type="ECO:0000259" key="5">
    <source>
        <dbReference type="PROSITE" id="PS01124"/>
    </source>
</evidence>
<dbReference type="Gene3D" id="1.10.10.60">
    <property type="entry name" value="Homeodomain-like"/>
    <property type="match status" value="1"/>
</dbReference>
<keyword evidence="1" id="KW-0678">Repressor</keyword>
<dbReference type="PANTHER" id="PTHR11019:SF199">
    <property type="entry name" value="HTH-TYPE TRANSCRIPTIONAL REGULATOR NIMR"/>
    <property type="match status" value="1"/>
</dbReference>
<dbReference type="PANTHER" id="PTHR11019">
    <property type="entry name" value="HTH-TYPE TRANSCRIPTIONAL REGULATOR NIMR"/>
    <property type="match status" value="1"/>
</dbReference>
<feature type="domain" description="HTH araC/xylS-type" evidence="5">
    <location>
        <begin position="171"/>
        <end position="268"/>
    </location>
</feature>
<comment type="caution">
    <text evidence="6">The sequence shown here is derived from an EMBL/GenBank/DDBJ whole genome shotgun (WGS) entry which is preliminary data.</text>
</comment>
<evidence type="ECO:0000256" key="1">
    <source>
        <dbReference type="ARBA" id="ARBA00022491"/>
    </source>
</evidence>
<dbReference type="Proteomes" id="UP000318050">
    <property type="component" value="Unassembled WGS sequence"/>
</dbReference>
<dbReference type="OrthoDB" id="9804543at2"/>
<dbReference type="SMART" id="SM00342">
    <property type="entry name" value="HTH_ARAC"/>
    <property type="match status" value="1"/>
</dbReference>
<dbReference type="GO" id="GO:0003700">
    <property type="term" value="F:DNA-binding transcription factor activity"/>
    <property type="evidence" value="ECO:0007669"/>
    <property type="project" value="InterPro"/>
</dbReference>
<organism evidence="6 7">
    <name type="scientific">Nitrospirillum amazonense</name>
    <dbReference type="NCBI Taxonomy" id="28077"/>
    <lineage>
        <taxon>Bacteria</taxon>
        <taxon>Pseudomonadati</taxon>
        <taxon>Pseudomonadota</taxon>
        <taxon>Alphaproteobacteria</taxon>
        <taxon>Rhodospirillales</taxon>
        <taxon>Azospirillaceae</taxon>
        <taxon>Nitrospirillum</taxon>
    </lineage>
</organism>
<proteinExistence type="predicted"/>
<sequence length="278" mass="30424">MPILRELPANDQDWPGDLMDPDDVPRPIAAFGIIGFTNGIELAPHRHRKAQLLLAPRGVLTCEAESGLWLVPPNCALWIPAETLHSLKVSGTVDGYNAFIDPAVAAILPAHCCTVSATPLLTALLMRAASLPQLYPEDGPDARLVTVLLDEIAAAPEERLHLPMPTDARLRRLVALMMADPGQRGTMEQWAKRVGMSERTLARLLSRETGMSFGQWRQQLTILLALQRMAEGAPVQQVALDLGYESASSFVTMFRKALGSPPAQYMARQRSAEPLRNP</sequence>
<dbReference type="GO" id="GO:0043565">
    <property type="term" value="F:sequence-specific DNA binding"/>
    <property type="evidence" value="ECO:0007669"/>
    <property type="project" value="InterPro"/>
</dbReference>
<evidence type="ECO:0000256" key="3">
    <source>
        <dbReference type="ARBA" id="ARBA00023125"/>
    </source>
</evidence>
<evidence type="ECO:0000313" key="6">
    <source>
        <dbReference type="EMBL" id="TWB63722.1"/>
    </source>
</evidence>
<evidence type="ECO:0000256" key="2">
    <source>
        <dbReference type="ARBA" id="ARBA00023015"/>
    </source>
</evidence>
<dbReference type="FunFam" id="1.10.10.60:FF:000132">
    <property type="entry name" value="AraC family transcriptional regulator"/>
    <property type="match status" value="1"/>
</dbReference>
<gene>
    <name evidence="6" type="ORF">FBZ92_103214</name>
</gene>
<name>A0A560IXE9_9PROT</name>
<reference evidence="6 7" key="1">
    <citation type="submission" date="2019-06" db="EMBL/GenBank/DDBJ databases">
        <title>Genomic Encyclopedia of Type Strains, Phase IV (KMG-V): Genome sequencing to study the core and pangenomes of soil and plant-associated prokaryotes.</title>
        <authorList>
            <person name="Whitman W."/>
        </authorList>
    </citation>
    <scope>NUCLEOTIDE SEQUENCE [LARGE SCALE GENOMIC DNA]</scope>
    <source>
        <strain evidence="6 7">BR 11140</strain>
    </source>
</reference>
<dbReference type="InterPro" id="IPR011051">
    <property type="entry name" value="RmlC_Cupin_sf"/>
</dbReference>
<dbReference type="InterPro" id="IPR009057">
    <property type="entry name" value="Homeodomain-like_sf"/>
</dbReference>
<keyword evidence="4" id="KW-0804">Transcription</keyword>
<dbReference type="PROSITE" id="PS01124">
    <property type="entry name" value="HTH_ARAC_FAMILY_2"/>
    <property type="match status" value="1"/>
</dbReference>
<protein>
    <submittedName>
        <fullName evidence="6">AraC family transcriptional regulator</fullName>
    </submittedName>
</protein>
<dbReference type="SUPFAM" id="SSF46689">
    <property type="entry name" value="Homeodomain-like"/>
    <property type="match status" value="1"/>
</dbReference>
<evidence type="ECO:0000256" key="4">
    <source>
        <dbReference type="ARBA" id="ARBA00023163"/>
    </source>
</evidence>
<dbReference type="InterPro" id="IPR020449">
    <property type="entry name" value="Tscrpt_reg_AraC-type_HTH"/>
</dbReference>
<dbReference type="SUPFAM" id="SSF51182">
    <property type="entry name" value="RmlC-like cupins"/>
    <property type="match status" value="1"/>
</dbReference>
<dbReference type="CDD" id="cd06124">
    <property type="entry name" value="cupin_NimR-like_N"/>
    <property type="match status" value="1"/>
</dbReference>
<dbReference type="InterPro" id="IPR018060">
    <property type="entry name" value="HTH_AraC"/>
</dbReference>